<dbReference type="InterPro" id="IPR041454">
    <property type="entry name" value="BsuBI/PstI_N"/>
</dbReference>
<dbReference type="EC" id="3.1.21.4" evidence="3"/>
<sequence length="316" mass="36223">MDDGKLTGEALHTLEDLQVGNDQLNERSAMTLLALLQLKPGDSWSQANNPMLGTRAIMDWIRDYYGVDYKPNTRETIRRFTLHQFIIAGFVEENPDKPDRPINSPKWNYRVTPEALSVFRRHDDESYQRLLRMFLSAHPSYLSLTEERKHMPKTPVQLPTGAALDLSPSGQSLLIKAIIEEMLPRFAPGCQIAYIDDTDHKHGVINPALLDRLGISMRAREKAPDVIAWDERRGWLFLMEAASTHGPVDVTRKTELHSLFADQWDKVVLVSCFPDRKTMQKYLAQLAWETEAWCADTPDHMMHFNGSRFMGPYGEE</sequence>
<feature type="domain" description="BsuBI/PstI restriction endonuclease" evidence="1">
    <location>
        <begin position="155"/>
        <end position="306"/>
    </location>
</feature>
<dbReference type="InterPro" id="IPR041963">
    <property type="entry name" value="BsuBI/PstI_C_sf"/>
</dbReference>
<dbReference type="OrthoDB" id="9798907at2"/>
<keyword evidence="3" id="KW-0378">Hydrolase</keyword>
<gene>
    <name evidence="3" type="ORF">THER5_0999</name>
</gene>
<dbReference type="InterPro" id="IPR009528">
    <property type="entry name" value="Restrct_endonuc_II_BsuBI_C"/>
</dbReference>
<evidence type="ECO:0000259" key="1">
    <source>
        <dbReference type="Pfam" id="PF06616"/>
    </source>
</evidence>
<comment type="caution">
    <text evidence="3">The sequence shown here is derived from an EMBL/GenBank/DDBJ whole genome shotgun (WGS) entry which is preliminary data.</text>
</comment>
<dbReference type="EMBL" id="JGZT01000006">
    <property type="protein sequence ID" value="KFJ02538.1"/>
    <property type="molecule type" value="Genomic_DNA"/>
</dbReference>
<dbReference type="Pfam" id="PF06616">
    <property type="entry name" value="BsuBI_PstI_RE"/>
    <property type="match status" value="1"/>
</dbReference>
<dbReference type="Gene3D" id="1.10.10.1820">
    <property type="entry name" value="BsuBI/PstI restriction endonuclease-like"/>
    <property type="match status" value="1"/>
</dbReference>
<accession>A0A087E437</accession>
<dbReference type="GO" id="GO:0009307">
    <property type="term" value="P:DNA restriction-modification system"/>
    <property type="evidence" value="ECO:0007669"/>
    <property type="project" value="InterPro"/>
</dbReference>
<dbReference type="Pfam" id="PF17728">
    <property type="entry name" value="BsuBI_PstI_RE_N"/>
    <property type="match status" value="1"/>
</dbReference>
<dbReference type="Proteomes" id="UP000029003">
    <property type="component" value="Unassembled WGS sequence"/>
</dbReference>
<feature type="domain" description="BsuBI/PstI restriction endonuclease HTH" evidence="2">
    <location>
        <begin position="8"/>
        <end position="137"/>
    </location>
</feature>
<dbReference type="GO" id="GO:0009036">
    <property type="term" value="F:type II site-specific deoxyribonuclease activity"/>
    <property type="evidence" value="ECO:0007669"/>
    <property type="project" value="UniProtKB-EC"/>
</dbReference>
<name>A0A087E437_9BIFI</name>
<evidence type="ECO:0000259" key="2">
    <source>
        <dbReference type="Pfam" id="PF17728"/>
    </source>
</evidence>
<dbReference type="InterPro" id="IPR041962">
    <property type="entry name" value="BsuBI/PstI_N_sf"/>
</dbReference>
<dbReference type="Gene3D" id="3.40.1350.80">
    <property type="match status" value="1"/>
</dbReference>
<dbReference type="GO" id="GO:0000287">
    <property type="term" value="F:magnesium ion binding"/>
    <property type="evidence" value="ECO:0007669"/>
    <property type="project" value="InterPro"/>
</dbReference>
<dbReference type="AlphaFoldDB" id="A0A087E437"/>
<evidence type="ECO:0000313" key="4">
    <source>
        <dbReference type="Proteomes" id="UP000029003"/>
    </source>
</evidence>
<dbReference type="RefSeq" id="WP_029576300.1">
    <property type="nucleotide sequence ID" value="NZ_JGZT01000006.1"/>
</dbReference>
<dbReference type="GO" id="GO:0003677">
    <property type="term" value="F:DNA binding"/>
    <property type="evidence" value="ECO:0007669"/>
    <property type="project" value="InterPro"/>
</dbReference>
<evidence type="ECO:0000313" key="3">
    <source>
        <dbReference type="EMBL" id="KFJ02538.1"/>
    </source>
</evidence>
<protein>
    <submittedName>
        <fullName evidence="3">Type II restriction enzyme recognizing CTGCAG</fullName>
        <ecNumber evidence="3">3.1.21.4</ecNumber>
    </submittedName>
</protein>
<organism evidence="3 4">
    <name type="scientific">Bifidobacterium thermacidophilum subsp. thermacidophilum</name>
    <dbReference type="NCBI Taxonomy" id="79262"/>
    <lineage>
        <taxon>Bacteria</taxon>
        <taxon>Bacillati</taxon>
        <taxon>Actinomycetota</taxon>
        <taxon>Actinomycetes</taxon>
        <taxon>Bifidobacteriales</taxon>
        <taxon>Bifidobacteriaceae</taxon>
        <taxon>Bifidobacterium</taxon>
    </lineage>
</organism>
<proteinExistence type="predicted"/>
<reference evidence="3 4" key="1">
    <citation type="submission" date="2014-03" db="EMBL/GenBank/DDBJ databases">
        <title>Genomics of Bifidobacteria.</title>
        <authorList>
            <person name="Ventura M."/>
            <person name="Milani C."/>
            <person name="Lugli G.A."/>
        </authorList>
    </citation>
    <scope>NUCLEOTIDE SEQUENCE [LARGE SCALE GENOMIC DNA]</scope>
    <source>
        <strain evidence="3 4">LMG 21395</strain>
    </source>
</reference>